<dbReference type="Proteomes" id="UP000308697">
    <property type="component" value="Unassembled WGS sequence"/>
</dbReference>
<gene>
    <name evidence="1" type="ORF">FCH28_31450</name>
</gene>
<proteinExistence type="predicted"/>
<accession>A0A4U0MT27</accession>
<evidence type="ECO:0000313" key="1">
    <source>
        <dbReference type="EMBL" id="TJZ44117.1"/>
    </source>
</evidence>
<dbReference type="RefSeq" id="WP_136743581.1">
    <property type="nucleotide sequence ID" value="NZ_SUMB01000013.1"/>
</dbReference>
<evidence type="ECO:0000313" key="2">
    <source>
        <dbReference type="Proteomes" id="UP000308697"/>
    </source>
</evidence>
<organism evidence="1 2">
    <name type="scientific">Streptomyces piniterrae</name>
    <dbReference type="NCBI Taxonomy" id="2571125"/>
    <lineage>
        <taxon>Bacteria</taxon>
        <taxon>Bacillati</taxon>
        <taxon>Actinomycetota</taxon>
        <taxon>Actinomycetes</taxon>
        <taxon>Kitasatosporales</taxon>
        <taxon>Streptomycetaceae</taxon>
        <taxon>Streptomyces</taxon>
    </lineage>
</organism>
<reference evidence="1 2" key="1">
    <citation type="submission" date="2019-04" db="EMBL/GenBank/DDBJ databases">
        <title>Streptomyces piniterrae sp. nov., a heliquinomycin-producing actinomycete isolated from rhizosphere soil of Pinus yunnanensis.</title>
        <authorList>
            <person name="Zhuang X."/>
            <person name="Zhao J."/>
        </authorList>
    </citation>
    <scope>NUCLEOTIDE SEQUENCE [LARGE SCALE GENOMIC DNA]</scope>
    <source>
        <strain evidence="2">jys28</strain>
    </source>
</reference>
<keyword evidence="2" id="KW-1185">Reference proteome</keyword>
<sequence length="174" mass="19335">MPFRYRQLRRRCEAVLEEIRIPRSLSAEGFCAYLAELRGRPLYLHPLPDGLAGPHAYGLWLGTGTDDHIFVASGTSRPHWEHILMHEIAHMLFNHHSLDGTDGDALPAGLFADIGPRTVQRYLSRAVYNTRQEQEAELLASLLRTAGHRGAEEPPATPLGGLEVAFGFEPSCGR</sequence>
<evidence type="ECO:0008006" key="3">
    <source>
        <dbReference type="Google" id="ProtNLM"/>
    </source>
</evidence>
<dbReference type="OrthoDB" id="4144896at2"/>
<comment type="caution">
    <text evidence="1">The sequence shown here is derived from an EMBL/GenBank/DDBJ whole genome shotgun (WGS) entry which is preliminary data.</text>
</comment>
<name>A0A4U0MT27_9ACTN</name>
<protein>
    <recommendedName>
        <fullName evidence="3">ImmA/IrrE family metallo-endopeptidase</fullName>
    </recommendedName>
</protein>
<dbReference type="EMBL" id="SUMB01000013">
    <property type="protein sequence ID" value="TJZ44117.1"/>
    <property type="molecule type" value="Genomic_DNA"/>
</dbReference>
<dbReference type="AlphaFoldDB" id="A0A4U0MT27"/>